<evidence type="ECO:0008006" key="4">
    <source>
        <dbReference type="Google" id="ProtNLM"/>
    </source>
</evidence>
<accession>A0A2S9N0S7</accession>
<name>A0A2S9N0S7_9BURK</name>
<feature type="region of interest" description="Disordered" evidence="1">
    <location>
        <begin position="127"/>
        <end position="162"/>
    </location>
</feature>
<dbReference type="AlphaFoldDB" id="A0A2S9N0S7"/>
<feature type="compositionally biased region" description="Low complexity" evidence="1">
    <location>
        <begin position="127"/>
        <end position="141"/>
    </location>
</feature>
<evidence type="ECO:0000256" key="1">
    <source>
        <dbReference type="SAM" id="MobiDB-lite"/>
    </source>
</evidence>
<gene>
    <name evidence="2" type="ORF">C6Q15_02390</name>
</gene>
<evidence type="ECO:0000313" key="2">
    <source>
        <dbReference type="EMBL" id="PRF65957.1"/>
    </source>
</evidence>
<reference evidence="2 3" key="1">
    <citation type="submission" date="2018-03" db="EMBL/GenBank/DDBJ databases">
        <authorList>
            <person name="Keele B.F."/>
        </authorList>
    </citation>
    <scope>NUCLEOTIDE SEQUENCE [LARGE SCALE GENOMIC DNA]</scope>
    <source>
        <strain evidence="2 3">AU19729</strain>
    </source>
</reference>
<organism evidence="2 3">
    <name type="scientific">Burkholderia multivorans</name>
    <dbReference type="NCBI Taxonomy" id="87883"/>
    <lineage>
        <taxon>Bacteria</taxon>
        <taxon>Pseudomonadati</taxon>
        <taxon>Pseudomonadota</taxon>
        <taxon>Betaproteobacteria</taxon>
        <taxon>Burkholderiales</taxon>
        <taxon>Burkholderiaceae</taxon>
        <taxon>Burkholderia</taxon>
        <taxon>Burkholderia cepacia complex</taxon>
    </lineage>
</organism>
<protein>
    <recommendedName>
        <fullName evidence="4">L,D-transpeptidase</fullName>
    </recommendedName>
</protein>
<proteinExistence type="predicted"/>
<evidence type="ECO:0000313" key="3">
    <source>
        <dbReference type="Proteomes" id="UP000238982"/>
    </source>
</evidence>
<comment type="caution">
    <text evidence="2">The sequence shown here is derived from an EMBL/GenBank/DDBJ whole genome shotgun (WGS) entry which is preliminary data.</text>
</comment>
<sequence>MAFRAMRAARPARAPARPMVNDRMMLSDLTRRVARPRRRTLAVAACMWLAAVPSLSVVAPSTAWAASDTPSSTAAGSSPGASAAPAASRPHAASGASGASAASAATPASSASSASAASAASAASGATPASAASETPASEAAPTPPRRHPPLSAHEAESATARALDMRKRFAQEVTRRLNVPANEQRAYGERLQRALAAADLADLAGEYVVMVDRAPNVQALFIYFRATPANAWLLIGAAPVATGLPGQYDHFLTPLGVFHHSPDHMDFRAEGTTNENGIRGYGHRDMRIFDFGWVDGERGWGKGGKSAMRFQMHATDPDRLEPLLGIRHSKGCVRIPASLNTFLDRHGILDDDYQARVEAGKSLWVLRGDREISPIAGRYLVVIDSARKTRPAWSPLPGRGAWSKLPKGGDTAD</sequence>
<dbReference type="EMBL" id="PVGH01000015">
    <property type="protein sequence ID" value="PRF65957.1"/>
    <property type="molecule type" value="Genomic_DNA"/>
</dbReference>
<feature type="region of interest" description="Disordered" evidence="1">
    <location>
        <begin position="66"/>
        <end position="97"/>
    </location>
</feature>
<dbReference type="Proteomes" id="UP000238982">
    <property type="component" value="Unassembled WGS sequence"/>
</dbReference>